<dbReference type="InterPro" id="IPR038740">
    <property type="entry name" value="BioF2-like_GNAT_dom"/>
</dbReference>
<dbReference type="EC" id="2.3.1.-" evidence="2"/>
<dbReference type="GO" id="GO:0016746">
    <property type="term" value="F:acyltransferase activity"/>
    <property type="evidence" value="ECO:0007669"/>
    <property type="project" value="UniProtKB-KW"/>
</dbReference>
<dbReference type="Proteomes" id="UP001589750">
    <property type="component" value="Unassembled WGS sequence"/>
</dbReference>
<evidence type="ECO:0000259" key="1">
    <source>
        <dbReference type="PROSITE" id="PS51186"/>
    </source>
</evidence>
<dbReference type="EMBL" id="JBHMDG010000014">
    <property type="protein sequence ID" value="MFB9313828.1"/>
    <property type="molecule type" value="Genomic_DNA"/>
</dbReference>
<dbReference type="InterPro" id="IPR016181">
    <property type="entry name" value="Acyl_CoA_acyltransferase"/>
</dbReference>
<keyword evidence="2" id="KW-0012">Acyltransferase</keyword>
<dbReference type="PROSITE" id="PS51186">
    <property type="entry name" value="GNAT"/>
    <property type="match status" value="1"/>
</dbReference>
<dbReference type="Gene3D" id="3.40.630.30">
    <property type="match status" value="1"/>
</dbReference>
<name>A0ABV5KCL9_9ACTN</name>
<dbReference type="SUPFAM" id="SSF55729">
    <property type="entry name" value="Acyl-CoA N-acyltransferases (Nat)"/>
    <property type="match status" value="1"/>
</dbReference>
<dbReference type="CDD" id="cd04301">
    <property type="entry name" value="NAT_SF"/>
    <property type="match status" value="1"/>
</dbReference>
<sequence length="262" mass="27478">MTPDAVAAASAAWTWYPADATTVETDDYLLVRWPDYFVARPGLIRLDPASAVEDTLDEVGGQVRAWGFDELVVWVKLDAPAGLEAALQARGAALDETVDVFALDLAGGPPVLGVPDDVEMRWQADEATTRDAIRVGIEAFDEGSMPDDDTVSRLAAEAADDLASGRAACALAYLDGRPVGSGGLTLVDGVARLWGGGVVPDARGRGVYRAVLAARLDHAVEHGAALALVKGRVETSGPILRRAGFAVFGQERSYVVPVPPTG</sequence>
<protein>
    <submittedName>
        <fullName evidence="2">GNAT family N-acetyltransferase</fullName>
        <ecNumber evidence="2">2.3.1.-</ecNumber>
    </submittedName>
</protein>
<proteinExistence type="predicted"/>
<reference evidence="2 3" key="1">
    <citation type="submission" date="2024-09" db="EMBL/GenBank/DDBJ databases">
        <authorList>
            <person name="Sun Q."/>
            <person name="Mori K."/>
        </authorList>
    </citation>
    <scope>NUCLEOTIDE SEQUENCE [LARGE SCALE GENOMIC DNA]</scope>
    <source>
        <strain evidence="2 3">JCM 9626</strain>
    </source>
</reference>
<accession>A0ABV5KCL9</accession>
<keyword evidence="3" id="KW-1185">Reference proteome</keyword>
<keyword evidence="2" id="KW-0808">Transferase</keyword>
<feature type="domain" description="N-acetyltransferase" evidence="1">
    <location>
        <begin position="119"/>
        <end position="262"/>
    </location>
</feature>
<dbReference type="RefSeq" id="WP_140010220.1">
    <property type="nucleotide sequence ID" value="NZ_JBHMDG010000014.1"/>
</dbReference>
<dbReference type="InterPro" id="IPR000182">
    <property type="entry name" value="GNAT_dom"/>
</dbReference>
<comment type="caution">
    <text evidence="2">The sequence shown here is derived from an EMBL/GenBank/DDBJ whole genome shotgun (WGS) entry which is preliminary data.</text>
</comment>
<evidence type="ECO:0000313" key="3">
    <source>
        <dbReference type="Proteomes" id="UP001589750"/>
    </source>
</evidence>
<evidence type="ECO:0000313" key="2">
    <source>
        <dbReference type="EMBL" id="MFB9313828.1"/>
    </source>
</evidence>
<dbReference type="Pfam" id="PF13480">
    <property type="entry name" value="Acetyltransf_6"/>
    <property type="match status" value="1"/>
</dbReference>
<gene>
    <name evidence="2" type="ORF">ACFFRI_12310</name>
</gene>
<organism evidence="2 3">
    <name type="scientific">Nocardioides plantarum</name>
    <dbReference type="NCBI Taxonomy" id="29299"/>
    <lineage>
        <taxon>Bacteria</taxon>
        <taxon>Bacillati</taxon>
        <taxon>Actinomycetota</taxon>
        <taxon>Actinomycetes</taxon>
        <taxon>Propionibacteriales</taxon>
        <taxon>Nocardioidaceae</taxon>
        <taxon>Nocardioides</taxon>
    </lineage>
</organism>